<proteinExistence type="predicted"/>
<dbReference type="Proteomes" id="UP000295254">
    <property type="component" value="Unassembled WGS sequence"/>
</dbReference>
<organism evidence="1 2">
    <name type="scientific">Pseudomonas vancouverensis</name>
    <dbReference type="NCBI Taxonomy" id="95300"/>
    <lineage>
        <taxon>Bacteria</taxon>
        <taxon>Pseudomonadati</taxon>
        <taxon>Pseudomonadota</taxon>
        <taxon>Gammaproteobacteria</taxon>
        <taxon>Pseudomonadales</taxon>
        <taxon>Pseudomonadaceae</taxon>
        <taxon>Pseudomonas</taxon>
    </lineage>
</organism>
<dbReference type="EMBL" id="RRZK01000009">
    <property type="protein sequence ID" value="TDB65032.1"/>
    <property type="molecule type" value="Genomic_DNA"/>
</dbReference>
<comment type="caution">
    <text evidence="1">The sequence shown here is derived from an EMBL/GenBank/DDBJ whole genome shotgun (WGS) entry which is preliminary data.</text>
</comment>
<dbReference type="AlphaFoldDB" id="A0A4R4KE47"/>
<evidence type="ECO:0000313" key="2">
    <source>
        <dbReference type="Proteomes" id="UP000295254"/>
    </source>
</evidence>
<evidence type="ECO:0000313" key="1">
    <source>
        <dbReference type="EMBL" id="TDB65032.1"/>
    </source>
</evidence>
<keyword evidence="2" id="KW-1185">Reference proteome</keyword>
<sequence length="74" mass="8410">MTHFIHLRSWFLWRGSLLPLGREAAPLLSEDNGTAAQSSGSKLPRHRYSLNDKTRIRLIAGTAKCLHKVWNTII</sequence>
<gene>
    <name evidence="1" type="ORF">EIY72_11505</name>
</gene>
<reference evidence="2" key="1">
    <citation type="journal article" date="2019" name="bioRxiv">
        <title>Bacterially produced spermidine induces plant systemic susceptibility to pathogens.</title>
        <authorList>
            <person name="Melnyk R.A."/>
            <person name="Beskrovnaya P.A."/>
            <person name="Liu Z."/>
            <person name="Song Y."/>
            <person name="Haney C.H."/>
        </authorList>
    </citation>
    <scope>NUCLEOTIDE SEQUENCE [LARGE SCALE GENOMIC DNA]</scope>
    <source>
        <strain evidence="2">Dha-51</strain>
    </source>
</reference>
<name>A0A4R4KE47_PSEVA</name>
<dbReference type="OrthoDB" id="7032640at2"/>
<accession>A0A4R4KE47</accession>
<protein>
    <submittedName>
        <fullName evidence="1">Uncharacterized protein</fullName>
    </submittedName>
</protein>